<keyword evidence="2" id="KW-0813">Transport</keyword>
<dbReference type="CDD" id="cd13553">
    <property type="entry name" value="PBP2_NrtA_CpmA_like"/>
    <property type="match status" value="1"/>
</dbReference>
<accession>A0A6M1LWK3</accession>
<keyword evidence="8" id="KW-1185">Reference proteome</keyword>
<dbReference type="Proteomes" id="UP000475385">
    <property type="component" value="Unassembled WGS sequence"/>
</dbReference>
<proteinExistence type="predicted"/>
<sequence length="366" mass="38157">MAAPSLRIGFVPLTDVAPVLMADALGLFAQHGVRVTISREASWAALRDKLAFGALDGAHLLGPLAIALATGAAGIRRRVTVTAGLARNGNTITLSHGLAARIGAFEAPLGASAFAAAVHARAEEGLPPPTLAVVYPFSSHNYLLRHWLAQGGLDPDHDIRLVAVPPPQMARALADGAIEGFCAGEPWGSHAVAIGVGRLALMTGDIWRDHPEKVLAFAEGVAEREPEAVLAATAAVAEAARWLEDPANRCAAAALLHERGFPSVPPATLALALEGKVAAPPGGSATVLAAPMRFESASCPQVEEAGWWFDAMRRWGHLPSTATRAEGVAPWRPDLWRQATASLSPPYAEGRASAPPAQPITEEKNA</sequence>
<evidence type="ECO:0000256" key="5">
    <source>
        <dbReference type="ARBA" id="ARBA00023136"/>
    </source>
</evidence>
<reference evidence="7 8" key="2">
    <citation type="submission" date="2020-03" db="EMBL/GenBank/DDBJ databases">
        <title>Roseomonas stagni sp. nov., isolated from pond water in Japan.</title>
        <authorList>
            <person name="Furuhata K."/>
            <person name="Miyamoto H."/>
            <person name="Goto K."/>
        </authorList>
    </citation>
    <scope>NUCLEOTIDE SEQUENCE [LARGE SCALE GENOMIC DNA]</scope>
    <source>
        <strain evidence="7 8">PeD5</strain>
    </source>
</reference>
<feature type="region of interest" description="Disordered" evidence="6">
    <location>
        <begin position="340"/>
        <end position="366"/>
    </location>
</feature>
<protein>
    <submittedName>
        <fullName evidence="7">ABC transporter substrate-binding protein</fullName>
    </submittedName>
</protein>
<dbReference type="GO" id="GO:0012505">
    <property type="term" value="C:endomembrane system"/>
    <property type="evidence" value="ECO:0007669"/>
    <property type="project" value="UniProtKB-SubCell"/>
</dbReference>
<evidence type="ECO:0000313" key="7">
    <source>
        <dbReference type="EMBL" id="NGM24342.1"/>
    </source>
</evidence>
<evidence type="ECO:0000313" key="8">
    <source>
        <dbReference type="Proteomes" id="UP000475385"/>
    </source>
</evidence>
<evidence type="ECO:0000256" key="6">
    <source>
        <dbReference type="SAM" id="MobiDB-lite"/>
    </source>
</evidence>
<dbReference type="PANTHER" id="PTHR30024:SF43">
    <property type="entry name" value="BLL4572 PROTEIN"/>
    <property type="match status" value="1"/>
</dbReference>
<keyword evidence="3" id="KW-1003">Cell membrane</keyword>
<evidence type="ECO:0000256" key="1">
    <source>
        <dbReference type="ARBA" id="ARBA00004308"/>
    </source>
</evidence>
<reference evidence="7 8" key="1">
    <citation type="submission" date="2020-02" db="EMBL/GenBank/DDBJ databases">
        <authorList>
            <person name="Kim H.M."/>
            <person name="Jeon C.O."/>
        </authorList>
    </citation>
    <scope>NUCLEOTIDE SEQUENCE [LARGE SCALE GENOMIC DNA]</scope>
    <source>
        <strain evidence="7 8">PeD5</strain>
    </source>
</reference>
<dbReference type="Gene3D" id="3.40.190.10">
    <property type="entry name" value="Periplasmic binding protein-like II"/>
    <property type="match status" value="2"/>
</dbReference>
<evidence type="ECO:0000256" key="2">
    <source>
        <dbReference type="ARBA" id="ARBA00022448"/>
    </source>
</evidence>
<dbReference type="SUPFAM" id="SSF53850">
    <property type="entry name" value="Periplasmic binding protein-like II"/>
    <property type="match status" value="1"/>
</dbReference>
<dbReference type="AlphaFoldDB" id="A0A6M1LWK3"/>
<gene>
    <name evidence="7" type="ORF">G3576_30420</name>
</gene>
<dbReference type="RefSeq" id="WP_164698252.1">
    <property type="nucleotide sequence ID" value="NZ_JAAIKB010000033.1"/>
</dbReference>
<keyword evidence="4" id="KW-0997">Cell inner membrane</keyword>
<evidence type="ECO:0000256" key="4">
    <source>
        <dbReference type="ARBA" id="ARBA00022519"/>
    </source>
</evidence>
<dbReference type="Pfam" id="PF13379">
    <property type="entry name" value="NMT1_2"/>
    <property type="match status" value="1"/>
</dbReference>
<organism evidence="7 8">
    <name type="scientific">Falsiroseomonas algicola</name>
    <dbReference type="NCBI Taxonomy" id="2716930"/>
    <lineage>
        <taxon>Bacteria</taxon>
        <taxon>Pseudomonadati</taxon>
        <taxon>Pseudomonadota</taxon>
        <taxon>Alphaproteobacteria</taxon>
        <taxon>Acetobacterales</taxon>
        <taxon>Roseomonadaceae</taxon>
        <taxon>Falsiroseomonas</taxon>
    </lineage>
</organism>
<dbReference type="EMBL" id="JAAIKB010000033">
    <property type="protein sequence ID" value="NGM24342.1"/>
    <property type="molecule type" value="Genomic_DNA"/>
</dbReference>
<comment type="subcellular location">
    <subcellularLocation>
        <location evidence="1">Endomembrane system</location>
    </subcellularLocation>
</comment>
<dbReference type="InterPro" id="IPR044527">
    <property type="entry name" value="NrtA/CpmA_ABC-bd_dom"/>
</dbReference>
<name>A0A6M1LWK3_9PROT</name>
<comment type="caution">
    <text evidence="7">The sequence shown here is derived from an EMBL/GenBank/DDBJ whole genome shotgun (WGS) entry which is preliminary data.</text>
</comment>
<evidence type="ECO:0000256" key="3">
    <source>
        <dbReference type="ARBA" id="ARBA00022475"/>
    </source>
</evidence>
<dbReference type="PANTHER" id="PTHR30024">
    <property type="entry name" value="ALIPHATIC SULFONATES-BINDING PROTEIN-RELATED"/>
    <property type="match status" value="1"/>
</dbReference>
<keyword evidence="5" id="KW-0472">Membrane</keyword>